<evidence type="ECO:0000259" key="1">
    <source>
        <dbReference type="Pfam" id="PF00483"/>
    </source>
</evidence>
<evidence type="ECO:0000313" key="3">
    <source>
        <dbReference type="Proteomes" id="UP000318093"/>
    </source>
</evidence>
<organism evidence="2 3">
    <name type="scientific">Candidatus Segetimicrobium genomatis</name>
    <dbReference type="NCBI Taxonomy" id="2569760"/>
    <lineage>
        <taxon>Bacteria</taxon>
        <taxon>Bacillati</taxon>
        <taxon>Candidatus Sysuimicrobiota</taxon>
        <taxon>Candidatus Sysuimicrobiia</taxon>
        <taxon>Candidatus Sysuimicrobiales</taxon>
        <taxon>Candidatus Segetimicrobiaceae</taxon>
        <taxon>Candidatus Segetimicrobium</taxon>
    </lineage>
</organism>
<name>A0A537J836_9BACT</name>
<dbReference type="EMBL" id="VBAN01000307">
    <property type="protein sequence ID" value="TMI79718.1"/>
    <property type="molecule type" value="Genomic_DNA"/>
</dbReference>
<dbReference type="Gene3D" id="3.90.550.10">
    <property type="entry name" value="Spore Coat Polysaccharide Biosynthesis Protein SpsA, Chain A"/>
    <property type="match status" value="1"/>
</dbReference>
<dbReference type="Proteomes" id="UP000318093">
    <property type="component" value="Unassembled WGS sequence"/>
</dbReference>
<comment type="caution">
    <text evidence="2">The sequence shown here is derived from an EMBL/GenBank/DDBJ whole genome shotgun (WGS) entry which is preliminary data.</text>
</comment>
<feature type="domain" description="Nucleotidyl transferase" evidence="1">
    <location>
        <begin position="42"/>
        <end position="142"/>
    </location>
</feature>
<dbReference type="CDD" id="cd04181">
    <property type="entry name" value="NTP_transferase"/>
    <property type="match status" value="1"/>
</dbReference>
<keyword evidence="2" id="KW-0808">Transferase</keyword>
<dbReference type="InterPro" id="IPR050486">
    <property type="entry name" value="Mannose-1P_guanyltransferase"/>
</dbReference>
<feature type="non-terminal residue" evidence="2">
    <location>
        <position position="153"/>
    </location>
</feature>
<dbReference type="InterPro" id="IPR005835">
    <property type="entry name" value="NTP_transferase_dom"/>
</dbReference>
<evidence type="ECO:0000313" key="2">
    <source>
        <dbReference type="EMBL" id="TMI79718.1"/>
    </source>
</evidence>
<dbReference type="PANTHER" id="PTHR22572">
    <property type="entry name" value="SUGAR-1-PHOSPHATE GUANYL TRANSFERASE"/>
    <property type="match status" value="1"/>
</dbReference>
<gene>
    <name evidence="2" type="ORF">E6H03_09695</name>
</gene>
<accession>A0A537J836</accession>
<dbReference type="AlphaFoldDB" id="A0A537J836"/>
<dbReference type="GO" id="GO:0016740">
    <property type="term" value="F:transferase activity"/>
    <property type="evidence" value="ECO:0007669"/>
    <property type="project" value="UniProtKB-KW"/>
</dbReference>
<dbReference type="Pfam" id="PF00483">
    <property type="entry name" value="NTP_transferase"/>
    <property type="match status" value="1"/>
</dbReference>
<sequence>MPGRRCGWCTRSTNQAGRGARCGWTQMARKDGRARGASQPTKAMLLAAGQGTRLMPLTDQTPKCMVRVGGRPLLEYTITWLRRYGVQEVVINLHHLPAAVTGYFGDGSRWDLMITYTQEPEPLGTAGGVKNAAAFFDGPFFVWYGDNLSTCRL</sequence>
<reference evidence="2 3" key="1">
    <citation type="journal article" date="2019" name="Nat. Microbiol.">
        <title>Mediterranean grassland soil C-N compound turnover is dependent on rainfall and depth, and is mediated by genomically divergent microorganisms.</title>
        <authorList>
            <person name="Diamond S."/>
            <person name="Andeer P.F."/>
            <person name="Li Z."/>
            <person name="Crits-Christoph A."/>
            <person name="Burstein D."/>
            <person name="Anantharaman K."/>
            <person name="Lane K.R."/>
            <person name="Thomas B.C."/>
            <person name="Pan C."/>
            <person name="Northen T.R."/>
            <person name="Banfield J.F."/>
        </authorList>
    </citation>
    <scope>NUCLEOTIDE SEQUENCE [LARGE SCALE GENOMIC DNA]</scope>
    <source>
        <strain evidence="2">NP_6</strain>
    </source>
</reference>
<dbReference type="SUPFAM" id="SSF53448">
    <property type="entry name" value="Nucleotide-diphospho-sugar transferases"/>
    <property type="match status" value="1"/>
</dbReference>
<protein>
    <submittedName>
        <fullName evidence="2">Nucleotidyltransferase family protein</fullName>
    </submittedName>
</protein>
<proteinExistence type="predicted"/>
<dbReference type="InterPro" id="IPR029044">
    <property type="entry name" value="Nucleotide-diphossugar_trans"/>
</dbReference>